<dbReference type="Gramene" id="PRQ23144">
    <property type="protein sequence ID" value="PRQ23144"/>
    <property type="gene ID" value="RchiOBHm_Chr6g0258101"/>
</dbReference>
<sequence length="72" mass="8593">MRSFILMLMGETSGFGKDLRCTLRFSEEVKLVTRDHRKKVILHRWMGRYEAHLWNKGSWNPTQRKKGNQLST</sequence>
<evidence type="ECO:0000313" key="1">
    <source>
        <dbReference type="EMBL" id="PRQ23144.1"/>
    </source>
</evidence>
<organism evidence="1 2">
    <name type="scientific">Rosa chinensis</name>
    <name type="common">China rose</name>
    <dbReference type="NCBI Taxonomy" id="74649"/>
    <lineage>
        <taxon>Eukaryota</taxon>
        <taxon>Viridiplantae</taxon>
        <taxon>Streptophyta</taxon>
        <taxon>Embryophyta</taxon>
        <taxon>Tracheophyta</taxon>
        <taxon>Spermatophyta</taxon>
        <taxon>Magnoliopsida</taxon>
        <taxon>eudicotyledons</taxon>
        <taxon>Gunneridae</taxon>
        <taxon>Pentapetalae</taxon>
        <taxon>rosids</taxon>
        <taxon>fabids</taxon>
        <taxon>Rosales</taxon>
        <taxon>Rosaceae</taxon>
        <taxon>Rosoideae</taxon>
        <taxon>Rosoideae incertae sedis</taxon>
        <taxon>Rosa</taxon>
    </lineage>
</organism>
<dbReference type="EMBL" id="PDCK01000044">
    <property type="protein sequence ID" value="PRQ23144.1"/>
    <property type="molecule type" value="Genomic_DNA"/>
</dbReference>
<dbReference type="Proteomes" id="UP000238479">
    <property type="component" value="Chromosome 6"/>
</dbReference>
<accession>A0A2P6PMI6</accession>
<comment type="caution">
    <text evidence="1">The sequence shown here is derived from an EMBL/GenBank/DDBJ whole genome shotgun (WGS) entry which is preliminary data.</text>
</comment>
<protein>
    <submittedName>
        <fullName evidence="1">Putative AP2-like ethylene-responsive transcription factor</fullName>
    </submittedName>
</protein>
<dbReference type="STRING" id="74649.A0A2P6PMI6"/>
<gene>
    <name evidence="1" type="ORF">RchiOBHm_Chr6g0258101</name>
</gene>
<evidence type="ECO:0000313" key="2">
    <source>
        <dbReference type="Proteomes" id="UP000238479"/>
    </source>
</evidence>
<dbReference type="AlphaFoldDB" id="A0A2P6PMI6"/>
<proteinExistence type="predicted"/>
<reference evidence="1 2" key="1">
    <citation type="journal article" date="2018" name="Nat. Genet.">
        <title>The Rosa genome provides new insights in the design of modern roses.</title>
        <authorList>
            <person name="Bendahmane M."/>
        </authorList>
    </citation>
    <scope>NUCLEOTIDE SEQUENCE [LARGE SCALE GENOMIC DNA]</scope>
    <source>
        <strain evidence="2">cv. Old Blush</strain>
    </source>
</reference>
<keyword evidence="2" id="KW-1185">Reference proteome</keyword>
<name>A0A2P6PMI6_ROSCH</name>